<dbReference type="PANTHER" id="PTHR33908">
    <property type="entry name" value="MANNOSYLTRANSFERASE YKCB-RELATED"/>
    <property type="match status" value="1"/>
</dbReference>
<keyword evidence="6 8" id="KW-1133">Transmembrane helix</keyword>
<feature type="transmembrane region" description="Helical" evidence="8">
    <location>
        <begin position="71"/>
        <end position="91"/>
    </location>
</feature>
<evidence type="ECO:0000313" key="11">
    <source>
        <dbReference type="Proteomes" id="UP000092971"/>
    </source>
</evidence>
<gene>
    <name evidence="10" type="ORF">CSTERTH_04040</name>
</gene>
<keyword evidence="2" id="KW-1003">Cell membrane</keyword>
<keyword evidence="3" id="KW-0328">Glycosyltransferase</keyword>
<dbReference type="GO" id="GO:0009103">
    <property type="term" value="P:lipopolysaccharide biosynthetic process"/>
    <property type="evidence" value="ECO:0007669"/>
    <property type="project" value="UniProtKB-ARBA"/>
</dbReference>
<organism evidence="10 11">
    <name type="scientific">Thermoclostridium stercorarium subsp. thermolacticum DSM 2910</name>
    <dbReference type="NCBI Taxonomy" id="1121336"/>
    <lineage>
        <taxon>Bacteria</taxon>
        <taxon>Bacillati</taxon>
        <taxon>Bacillota</taxon>
        <taxon>Clostridia</taxon>
        <taxon>Eubacteriales</taxon>
        <taxon>Oscillospiraceae</taxon>
        <taxon>Thermoclostridium</taxon>
    </lineage>
</organism>
<evidence type="ECO:0000256" key="5">
    <source>
        <dbReference type="ARBA" id="ARBA00022692"/>
    </source>
</evidence>
<dbReference type="AlphaFoldDB" id="A0A1B1YBW5"/>
<feature type="transmembrane region" description="Helical" evidence="8">
    <location>
        <begin position="173"/>
        <end position="196"/>
    </location>
</feature>
<accession>A0A1B1YBW5</accession>
<dbReference type="GO" id="GO:0005886">
    <property type="term" value="C:plasma membrane"/>
    <property type="evidence" value="ECO:0007669"/>
    <property type="project" value="UniProtKB-SubCell"/>
</dbReference>
<dbReference type="InterPro" id="IPR038731">
    <property type="entry name" value="RgtA/B/C-like"/>
</dbReference>
<dbReference type="PANTHER" id="PTHR33908:SF11">
    <property type="entry name" value="MEMBRANE PROTEIN"/>
    <property type="match status" value="1"/>
</dbReference>
<proteinExistence type="predicted"/>
<evidence type="ECO:0000256" key="3">
    <source>
        <dbReference type="ARBA" id="ARBA00022676"/>
    </source>
</evidence>
<evidence type="ECO:0000256" key="2">
    <source>
        <dbReference type="ARBA" id="ARBA00022475"/>
    </source>
</evidence>
<name>A0A1B1YBW5_THEST</name>
<keyword evidence="5 8" id="KW-0812">Transmembrane</keyword>
<dbReference type="RefSeq" id="WP_015358542.1">
    <property type="nucleotide sequence ID" value="NZ_CP014672.1"/>
</dbReference>
<keyword evidence="7 8" id="KW-0472">Membrane</keyword>
<feature type="transmembrane region" description="Helical" evidence="8">
    <location>
        <begin position="203"/>
        <end position="222"/>
    </location>
</feature>
<dbReference type="OrthoDB" id="2787520at2"/>
<feature type="transmembrane region" description="Helical" evidence="8">
    <location>
        <begin position="150"/>
        <end position="167"/>
    </location>
</feature>
<feature type="domain" description="Glycosyltransferase RgtA/B/C/D-like" evidence="9">
    <location>
        <begin position="135"/>
        <end position="279"/>
    </location>
</feature>
<evidence type="ECO:0000256" key="7">
    <source>
        <dbReference type="ARBA" id="ARBA00023136"/>
    </source>
</evidence>
<reference evidence="10 11" key="1">
    <citation type="submission" date="2016-02" db="EMBL/GenBank/DDBJ databases">
        <title>Comparison of Clostridium stercorarium subspecies using comparative genomics and transcriptomics.</title>
        <authorList>
            <person name="Schellenberg J."/>
            <person name="Thallinger G."/>
            <person name="Levin D.B."/>
            <person name="Zhang X."/>
            <person name="Alvare G."/>
            <person name="Fristensky B."/>
            <person name="Sparling R."/>
        </authorList>
    </citation>
    <scope>NUCLEOTIDE SEQUENCE [LARGE SCALE GENOMIC DNA]</scope>
    <source>
        <strain evidence="10 11">DSM 2910</strain>
    </source>
</reference>
<evidence type="ECO:0000256" key="6">
    <source>
        <dbReference type="ARBA" id="ARBA00022989"/>
    </source>
</evidence>
<feature type="transmembrane region" description="Helical" evidence="8">
    <location>
        <begin position="38"/>
        <end position="64"/>
    </location>
</feature>
<evidence type="ECO:0000259" key="9">
    <source>
        <dbReference type="Pfam" id="PF13231"/>
    </source>
</evidence>
<evidence type="ECO:0000256" key="4">
    <source>
        <dbReference type="ARBA" id="ARBA00022679"/>
    </source>
</evidence>
<keyword evidence="4" id="KW-0808">Transferase</keyword>
<feature type="transmembrane region" description="Helical" evidence="8">
    <location>
        <begin position="12"/>
        <end position="32"/>
    </location>
</feature>
<dbReference type="EMBL" id="CP014672">
    <property type="protein sequence ID" value="ANW98263.1"/>
    <property type="molecule type" value="Genomic_DNA"/>
</dbReference>
<feature type="transmembrane region" description="Helical" evidence="8">
    <location>
        <begin position="234"/>
        <end position="254"/>
    </location>
</feature>
<dbReference type="Proteomes" id="UP000092971">
    <property type="component" value="Chromosome"/>
</dbReference>
<feature type="transmembrane region" description="Helical" evidence="8">
    <location>
        <begin position="403"/>
        <end position="421"/>
    </location>
</feature>
<dbReference type="InterPro" id="IPR050297">
    <property type="entry name" value="LipidA_mod_glycosyltrf_83"/>
</dbReference>
<feature type="transmembrane region" description="Helical" evidence="8">
    <location>
        <begin position="428"/>
        <end position="447"/>
    </location>
</feature>
<dbReference type="GO" id="GO:0016763">
    <property type="term" value="F:pentosyltransferase activity"/>
    <property type="evidence" value="ECO:0007669"/>
    <property type="project" value="TreeGrafter"/>
</dbReference>
<sequence length="500" mass="57335">MVPEKENIPKTMNITAKIILTCTIFFLIIILYQNIENVFLLSIFEVFVYLSILILIMGIMFHFIKFLPEKIFPVLIVIISLLLRLCFIFLVQTPVNSDFLKIYNAAKDAAEGNNAWLGQTYFTTWGYQIPFVYYEAFILRIFGSVFALKLLNAAYMVVTNVLIYLIAKKCVDSRAAFIAAFLYSIYPAPILLSSVLTNQHISLMFFMLSIYFYFVSHCRYRITLSGLFLFFGNLMRPEAMVIIASFLVFTVIIITGKPKREIVKNIVSGTSLLFTIFILLSVLASVLLKVTGAAPDGISNNCPEWKFVVGLDTATNGTYSEKNAHIISIKDSDLRLHEARKAITASLKECKSIYSFFWNKLKAMWENLENTSWSLPHIQKNRIVWSNITYEKVINNILYFDKAVYILLHISIVAACVILWLKPAAPDNVPLFLTILILVNYIVYLLIEIQTRYRYFIMPAFCMLASTAFEPAIKSLEKKAHRPRLSDKITKKAVRLRFPQ</sequence>
<evidence type="ECO:0000313" key="10">
    <source>
        <dbReference type="EMBL" id="ANW98263.1"/>
    </source>
</evidence>
<evidence type="ECO:0000256" key="1">
    <source>
        <dbReference type="ARBA" id="ARBA00004651"/>
    </source>
</evidence>
<evidence type="ECO:0000256" key="8">
    <source>
        <dbReference type="SAM" id="Phobius"/>
    </source>
</evidence>
<feature type="transmembrane region" description="Helical" evidence="8">
    <location>
        <begin position="266"/>
        <end position="288"/>
    </location>
</feature>
<protein>
    <recommendedName>
        <fullName evidence="9">Glycosyltransferase RgtA/B/C/D-like domain-containing protein</fullName>
    </recommendedName>
</protein>
<dbReference type="Pfam" id="PF13231">
    <property type="entry name" value="PMT_2"/>
    <property type="match status" value="1"/>
</dbReference>
<comment type="subcellular location">
    <subcellularLocation>
        <location evidence="1">Cell membrane</location>
        <topology evidence="1">Multi-pass membrane protein</topology>
    </subcellularLocation>
</comment>